<dbReference type="NCBIfam" id="TIGR00195">
    <property type="entry name" value="exoDNase_III"/>
    <property type="match status" value="1"/>
</dbReference>
<evidence type="ECO:0000313" key="8">
    <source>
        <dbReference type="EMBL" id="VAW85169.1"/>
    </source>
</evidence>
<evidence type="ECO:0000256" key="5">
    <source>
        <dbReference type="ARBA" id="ARBA00022801"/>
    </source>
</evidence>
<dbReference type="PANTHER" id="PTHR22748">
    <property type="entry name" value="AP ENDONUCLEASE"/>
    <property type="match status" value="1"/>
</dbReference>
<comment type="cofactor">
    <cofactor evidence="1">
        <name>Mn(2+)</name>
        <dbReference type="ChEBI" id="CHEBI:29035"/>
    </cofactor>
</comment>
<dbReference type="PROSITE" id="PS51435">
    <property type="entry name" value="AP_NUCLEASE_F1_4"/>
    <property type="match status" value="1"/>
</dbReference>
<comment type="cofactor">
    <cofactor evidence="2">
        <name>Mg(2+)</name>
        <dbReference type="ChEBI" id="CHEBI:18420"/>
    </cofactor>
</comment>
<keyword evidence="5 8" id="KW-0378">Hydrolase</keyword>
<dbReference type="GO" id="GO:0008311">
    <property type="term" value="F:double-stranded DNA 3'-5' DNA exonuclease activity"/>
    <property type="evidence" value="ECO:0007669"/>
    <property type="project" value="UniProtKB-EC"/>
</dbReference>
<dbReference type="PANTHER" id="PTHR22748:SF6">
    <property type="entry name" value="DNA-(APURINIC OR APYRIMIDINIC SITE) ENDONUCLEASE"/>
    <property type="match status" value="1"/>
</dbReference>
<evidence type="ECO:0000256" key="4">
    <source>
        <dbReference type="ARBA" id="ARBA00022723"/>
    </source>
</evidence>
<gene>
    <name evidence="8" type="ORF">MNBD_GAMMA17-1775</name>
</gene>
<proteinExistence type="inferred from homology"/>
<sequence>MRIVSWNVNGIRAALKKDFVTSLEALATDVLCLQETKAQCDQVSEALANVSGYYLYTHSAVKKGYSGTAILSRKEPLAVRYGLGMDEHDQEGRVITAEYEDFYLVTVYTPNSGSELKRLGYRQQWDTEFLKYLKALEQSKPVLVCGDLNVAHTAIDLARPKANYNKSAGYMQEEIDGLNNLITAGFVDTYRHVKPNEIKYSWWSYRAGARQNNVGWRIDYFLTSPSLLPNVQDAEIHNHIHGSDHCPVSVDLKI</sequence>
<comment type="similarity">
    <text evidence="3">Belongs to the DNA repair enzymes AP/ExoA family.</text>
</comment>
<dbReference type="InterPro" id="IPR004808">
    <property type="entry name" value="AP_endonuc_1"/>
</dbReference>
<evidence type="ECO:0000256" key="1">
    <source>
        <dbReference type="ARBA" id="ARBA00001936"/>
    </source>
</evidence>
<dbReference type="PROSITE" id="PS00727">
    <property type="entry name" value="AP_NUCLEASE_F1_2"/>
    <property type="match status" value="1"/>
</dbReference>
<dbReference type="EMBL" id="UOFQ01000018">
    <property type="protein sequence ID" value="VAW85169.1"/>
    <property type="molecule type" value="Genomic_DNA"/>
</dbReference>
<dbReference type="GO" id="GO:0003906">
    <property type="term" value="F:DNA-(apurinic or apyrimidinic site) endonuclease activity"/>
    <property type="evidence" value="ECO:0007669"/>
    <property type="project" value="TreeGrafter"/>
</dbReference>
<keyword evidence="4" id="KW-0479">Metal-binding</keyword>
<evidence type="ECO:0000259" key="7">
    <source>
        <dbReference type="Pfam" id="PF03372"/>
    </source>
</evidence>
<protein>
    <submittedName>
        <fullName evidence="8">Exodeoxyribonuclease III</fullName>
        <ecNumber evidence="8">3.1.11.2</ecNumber>
    </submittedName>
</protein>
<name>A0A3B0ZFU9_9ZZZZ</name>
<reference evidence="8" key="1">
    <citation type="submission" date="2018-06" db="EMBL/GenBank/DDBJ databases">
        <authorList>
            <person name="Zhirakovskaya E."/>
        </authorList>
    </citation>
    <scope>NUCLEOTIDE SEQUENCE</scope>
</reference>
<evidence type="ECO:0000256" key="3">
    <source>
        <dbReference type="ARBA" id="ARBA00007092"/>
    </source>
</evidence>
<dbReference type="GO" id="GO:0006284">
    <property type="term" value="P:base-excision repair"/>
    <property type="evidence" value="ECO:0007669"/>
    <property type="project" value="TreeGrafter"/>
</dbReference>
<evidence type="ECO:0000256" key="2">
    <source>
        <dbReference type="ARBA" id="ARBA00001946"/>
    </source>
</evidence>
<accession>A0A3B0ZFU9</accession>
<dbReference type="InterPro" id="IPR020848">
    <property type="entry name" value="AP_endonuclease_F1_CS"/>
</dbReference>
<dbReference type="PROSITE" id="PS00728">
    <property type="entry name" value="AP_NUCLEASE_F1_3"/>
    <property type="match status" value="1"/>
</dbReference>
<dbReference type="InterPro" id="IPR005135">
    <property type="entry name" value="Endo/exonuclease/phosphatase"/>
</dbReference>
<dbReference type="GO" id="GO:0046872">
    <property type="term" value="F:metal ion binding"/>
    <property type="evidence" value="ECO:0007669"/>
    <property type="project" value="UniProtKB-KW"/>
</dbReference>
<dbReference type="AlphaFoldDB" id="A0A3B0ZFU9"/>
<keyword evidence="6" id="KW-0460">Magnesium</keyword>
<dbReference type="SUPFAM" id="SSF56219">
    <property type="entry name" value="DNase I-like"/>
    <property type="match status" value="1"/>
</dbReference>
<dbReference type="GO" id="GO:0008081">
    <property type="term" value="F:phosphoric diester hydrolase activity"/>
    <property type="evidence" value="ECO:0007669"/>
    <property type="project" value="TreeGrafter"/>
</dbReference>
<dbReference type="Pfam" id="PF03372">
    <property type="entry name" value="Exo_endo_phos"/>
    <property type="match status" value="1"/>
</dbReference>
<dbReference type="CDD" id="cd09087">
    <property type="entry name" value="Ape1-like_AP-endo"/>
    <property type="match status" value="1"/>
</dbReference>
<feature type="domain" description="Endonuclease/exonuclease/phosphatase" evidence="7">
    <location>
        <begin position="4"/>
        <end position="245"/>
    </location>
</feature>
<dbReference type="GO" id="GO:0003677">
    <property type="term" value="F:DNA binding"/>
    <property type="evidence" value="ECO:0007669"/>
    <property type="project" value="InterPro"/>
</dbReference>
<dbReference type="NCBIfam" id="TIGR00633">
    <property type="entry name" value="xth"/>
    <property type="match status" value="1"/>
</dbReference>
<organism evidence="8">
    <name type="scientific">hydrothermal vent metagenome</name>
    <dbReference type="NCBI Taxonomy" id="652676"/>
    <lineage>
        <taxon>unclassified sequences</taxon>
        <taxon>metagenomes</taxon>
        <taxon>ecological metagenomes</taxon>
    </lineage>
</organism>
<evidence type="ECO:0000256" key="6">
    <source>
        <dbReference type="ARBA" id="ARBA00022842"/>
    </source>
</evidence>
<dbReference type="EC" id="3.1.11.2" evidence="8"/>
<dbReference type="InterPro" id="IPR036691">
    <property type="entry name" value="Endo/exonu/phosph_ase_sf"/>
</dbReference>
<dbReference type="Gene3D" id="3.60.10.10">
    <property type="entry name" value="Endonuclease/exonuclease/phosphatase"/>
    <property type="match status" value="1"/>
</dbReference>